<dbReference type="Pfam" id="PF00753">
    <property type="entry name" value="Lactamase_B"/>
    <property type="match status" value="1"/>
</dbReference>
<dbReference type="EMBL" id="PGXC01000049">
    <property type="protein sequence ID" value="PKK88383.1"/>
    <property type="molecule type" value="Genomic_DNA"/>
</dbReference>
<dbReference type="InterPro" id="IPR001279">
    <property type="entry name" value="Metallo-B-lactamas"/>
</dbReference>
<evidence type="ECO:0000256" key="1">
    <source>
        <dbReference type="ARBA" id="ARBA00001947"/>
    </source>
</evidence>
<evidence type="ECO:0000256" key="4">
    <source>
        <dbReference type="ARBA" id="ARBA00022833"/>
    </source>
</evidence>
<reference evidence="6 7" key="1">
    <citation type="journal article" date="2017" name="ISME J.">
        <title>Potential for microbial H2 and metal transformations associated with novel bacteria and archaea in deep terrestrial subsurface sediments.</title>
        <authorList>
            <person name="Hernsdorf A.W."/>
            <person name="Amano Y."/>
            <person name="Miyakawa K."/>
            <person name="Ise K."/>
            <person name="Suzuki Y."/>
            <person name="Anantharaman K."/>
            <person name="Probst A."/>
            <person name="Burstein D."/>
            <person name="Thomas B.C."/>
            <person name="Banfield J.F."/>
        </authorList>
    </citation>
    <scope>NUCLEOTIDE SEQUENCE [LARGE SCALE GENOMIC DNA]</scope>
    <source>
        <strain evidence="6">HGW-Wallbacteria-1</strain>
    </source>
</reference>
<dbReference type="InterPro" id="IPR036866">
    <property type="entry name" value="RibonucZ/Hydroxyglut_hydro"/>
</dbReference>
<name>A0A2N1PJ60_9BACT</name>
<dbReference type="InterPro" id="IPR051453">
    <property type="entry name" value="MBL_Glyoxalase_II"/>
</dbReference>
<comment type="cofactor">
    <cofactor evidence="1">
        <name>Zn(2+)</name>
        <dbReference type="ChEBI" id="CHEBI:29105"/>
    </cofactor>
</comment>
<evidence type="ECO:0000313" key="6">
    <source>
        <dbReference type="EMBL" id="PKK88383.1"/>
    </source>
</evidence>
<dbReference type="PANTHER" id="PTHR46233:SF3">
    <property type="entry name" value="HYDROXYACYLGLUTATHIONE HYDROLASE GLOC"/>
    <property type="match status" value="1"/>
</dbReference>
<feature type="domain" description="Metallo-beta-lactamase" evidence="5">
    <location>
        <begin position="18"/>
        <end position="193"/>
    </location>
</feature>
<evidence type="ECO:0000259" key="5">
    <source>
        <dbReference type="SMART" id="SM00849"/>
    </source>
</evidence>
<organism evidence="6 7">
    <name type="scientific">Candidatus Wallbacteria bacterium HGW-Wallbacteria-1</name>
    <dbReference type="NCBI Taxonomy" id="2013854"/>
    <lineage>
        <taxon>Bacteria</taxon>
        <taxon>Candidatus Walliibacteriota</taxon>
    </lineage>
</organism>
<dbReference type="Gene3D" id="3.60.15.10">
    <property type="entry name" value="Ribonuclease Z/Hydroxyacylglutathione hydrolase-like"/>
    <property type="match status" value="1"/>
</dbReference>
<keyword evidence="2" id="KW-0479">Metal-binding</keyword>
<gene>
    <name evidence="6" type="ORF">CVV64_19040</name>
</gene>
<dbReference type="PANTHER" id="PTHR46233">
    <property type="entry name" value="HYDROXYACYLGLUTATHIONE HYDROLASE GLOC"/>
    <property type="match status" value="1"/>
</dbReference>
<keyword evidence="3 6" id="KW-0378">Hydrolase</keyword>
<dbReference type="GO" id="GO:0016787">
    <property type="term" value="F:hydrolase activity"/>
    <property type="evidence" value="ECO:0007669"/>
    <property type="project" value="UniProtKB-KW"/>
</dbReference>
<dbReference type="SUPFAM" id="SSF56281">
    <property type="entry name" value="Metallo-hydrolase/oxidoreductase"/>
    <property type="match status" value="1"/>
</dbReference>
<dbReference type="GO" id="GO:0046872">
    <property type="term" value="F:metal ion binding"/>
    <property type="evidence" value="ECO:0007669"/>
    <property type="project" value="UniProtKB-KW"/>
</dbReference>
<dbReference type="CDD" id="cd06262">
    <property type="entry name" value="metallo-hydrolase-like_MBL-fold"/>
    <property type="match status" value="1"/>
</dbReference>
<protein>
    <submittedName>
        <fullName evidence="6">MBL fold metallo-hydrolase</fullName>
    </submittedName>
</protein>
<evidence type="ECO:0000256" key="2">
    <source>
        <dbReference type="ARBA" id="ARBA00022723"/>
    </source>
</evidence>
<dbReference type="SMART" id="SM00849">
    <property type="entry name" value="Lactamase_B"/>
    <property type="match status" value="1"/>
</dbReference>
<evidence type="ECO:0000313" key="7">
    <source>
        <dbReference type="Proteomes" id="UP000233256"/>
    </source>
</evidence>
<comment type="caution">
    <text evidence="6">The sequence shown here is derived from an EMBL/GenBank/DDBJ whole genome shotgun (WGS) entry which is preliminary data.</text>
</comment>
<dbReference type="Proteomes" id="UP000233256">
    <property type="component" value="Unassembled WGS sequence"/>
</dbReference>
<accession>A0A2N1PJ60</accession>
<keyword evidence="4" id="KW-0862">Zinc</keyword>
<proteinExistence type="predicted"/>
<sequence length="214" mass="23541">MLTRETLKIDTIPVGSLQTNCYVLSFGGESMVIDPGDDAVIVVSRLRMTRSVLRYVVLTHGHYDHIGATDVVVKDMGGEVLVGRDDVPMLLDPEKNFSSYMGSSFRVRSPFTALEGGEEFQLGGMPFRVINTPGHSRGSISIHIDGQLFCGDVLFRDSVGRTDFPGGDPDVLLESIKERIFPLGDATVVYPGHGETTTVKREKASNPFINSYWR</sequence>
<dbReference type="AlphaFoldDB" id="A0A2N1PJ60"/>
<evidence type="ECO:0000256" key="3">
    <source>
        <dbReference type="ARBA" id="ARBA00022801"/>
    </source>
</evidence>